<keyword evidence="1" id="KW-0175">Coiled coil</keyword>
<proteinExistence type="predicted"/>
<name>A0A2P9DSA5_PLARE</name>
<dbReference type="NCBIfam" id="TIGR01477">
    <property type="entry name" value="RIFIN"/>
    <property type="match status" value="1"/>
</dbReference>
<dbReference type="InterPro" id="IPR006373">
    <property type="entry name" value="VSA_Rifin"/>
</dbReference>
<keyword evidence="2" id="KW-0812">Transmembrane</keyword>
<keyword evidence="3" id="KW-0732">Signal</keyword>
<evidence type="ECO:0000256" key="1">
    <source>
        <dbReference type="SAM" id="Coils"/>
    </source>
</evidence>
<dbReference type="AlphaFoldDB" id="A0A2P9DSA5"/>
<dbReference type="Proteomes" id="UP000240500">
    <property type="component" value="Unassembled WGS sequence"/>
</dbReference>
<sequence length="317" mass="36187">MKVHYFKILLFFLTLNILLTLYHENTHKKPYVTTPHTRTTISRVLSECNKQSSIYDKDAEMKSVKENFDRRTSQRFEEYEERMKEKRQKRKEERDKNIQEIIEKDRMDKSLAEKVEKCCLRCGCVLGGGVLPIWGLVSGIWYAILSQYVTKTAIQKGIEKGIEVGLVKVRDIAKLSLEVMGGTIPEIDVLETLIAGKFTDGITLYDIFQCINSNISGHLEAKKHGLFVQTVKTLVEKGPIEFNSENETSVTAVEKAFEEGNAAEFAAKTGLLSNTIIASVVAIVVIVLVLIIIYLVLRYRRKKKMKKKDQYTKLLSQ</sequence>
<feature type="signal peptide" evidence="3">
    <location>
        <begin position="1"/>
        <end position="20"/>
    </location>
</feature>
<organism evidence="4 5">
    <name type="scientific">Plasmodium reichenowi</name>
    <dbReference type="NCBI Taxonomy" id="5854"/>
    <lineage>
        <taxon>Eukaryota</taxon>
        <taxon>Sar</taxon>
        <taxon>Alveolata</taxon>
        <taxon>Apicomplexa</taxon>
        <taxon>Aconoidasida</taxon>
        <taxon>Haemosporida</taxon>
        <taxon>Plasmodiidae</taxon>
        <taxon>Plasmodium</taxon>
        <taxon>Plasmodium (Laverania)</taxon>
    </lineage>
</organism>
<evidence type="ECO:0000313" key="4">
    <source>
        <dbReference type="EMBL" id="SOV83868.1"/>
    </source>
</evidence>
<reference evidence="4 5" key="1">
    <citation type="submission" date="2016-09" db="EMBL/GenBank/DDBJ databases">
        <authorList>
            <consortium name="Pathogen Informatics"/>
        </authorList>
    </citation>
    <scope>NUCLEOTIDE SEQUENCE [LARGE SCALE GENOMIC DNA]</scope>
</reference>
<gene>
    <name evidence="4" type="ORF">PRG01_0009100</name>
</gene>
<dbReference type="EMBL" id="OFAE01000002">
    <property type="protein sequence ID" value="SOV83868.1"/>
    <property type="molecule type" value="Genomic_DNA"/>
</dbReference>
<feature type="coiled-coil region" evidence="1">
    <location>
        <begin position="69"/>
        <end position="96"/>
    </location>
</feature>
<dbReference type="VEuPathDB" id="PlasmoDB:PRCDC_0030500"/>
<evidence type="ECO:0000256" key="2">
    <source>
        <dbReference type="SAM" id="Phobius"/>
    </source>
</evidence>
<accession>A0A2P9DSA5</accession>
<evidence type="ECO:0000256" key="3">
    <source>
        <dbReference type="SAM" id="SignalP"/>
    </source>
</evidence>
<keyword evidence="2" id="KW-1133">Transmembrane helix</keyword>
<keyword evidence="2" id="KW-0472">Membrane</keyword>
<protein>
    <submittedName>
        <fullName evidence="4">Rifin PIR protein, putative</fullName>
    </submittedName>
</protein>
<dbReference type="VEuPathDB" id="PlasmoDB:PRG01_0009100"/>
<dbReference type="Pfam" id="PF02009">
    <property type="entry name" value="RIFIN"/>
    <property type="match status" value="1"/>
</dbReference>
<evidence type="ECO:0000313" key="5">
    <source>
        <dbReference type="Proteomes" id="UP000240500"/>
    </source>
</evidence>
<feature type="transmembrane region" description="Helical" evidence="2">
    <location>
        <begin position="276"/>
        <end position="297"/>
    </location>
</feature>
<feature type="chain" id="PRO_5015193038" evidence="3">
    <location>
        <begin position="21"/>
        <end position="317"/>
    </location>
</feature>